<accession>A0A8H7EUD5</accession>
<dbReference type="OrthoDB" id="5588846at2759"/>
<comment type="caution">
    <text evidence="5">The sequence shown here is derived from an EMBL/GenBank/DDBJ whole genome shotgun (WGS) entry which is preliminary data.</text>
</comment>
<feature type="region of interest" description="Disordered" evidence="3">
    <location>
        <begin position="138"/>
        <end position="196"/>
    </location>
</feature>
<dbReference type="SMART" id="SM00472">
    <property type="entry name" value="MIR"/>
    <property type="match status" value="2"/>
</dbReference>
<keyword evidence="6" id="KW-1185">Reference proteome</keyword>
<feature type="domain" description="MIR" evidence="4">
    <location>
        <begin position="116"/>
        <end position="166"/>
    </location>
</feature>
<feature type="compositionally biased region" description="Acidic residues" evidence="3">
    <location>
        <begin position="166"/>
        <end position="196"/>
    </location>
</feature>
<feature type="domain" description="MIR" evidence="4">
    <location>
        <begin position="48"/>
        <end position="104"/>
    </location>
</feature>
<sequence>MTGRYLTSSYEHYEGGSGQQQVFAGGWQAIPEATWIVIPPFHVTEEPGVPIRYGDTIRLKHVVTRRNLHSHPDWESPVTGQQEVTAFGGDFESDNNDYWRVEPWIEEEKEEEEEYNEFWHVGQSFMLRHVETGVTLHEESLTEESNEVTGFQEGPDENDRWRVKFEDEEEEEEEKEEEEEEEEEEEDEEEEEEEEE</sequence>
<evidence type="ECO:0000259" key="4">
    <source>
        <dbReference type="PROSITE" id="PS50919"/>
    </source>
</evidence>
<evidence type="ECO:0000256" key="3">
    <source>
        <dbReference type="SAM" id="MobiDB-lite"/>
    </source>
</evidence>
<dbReference type="InterPro" id="IPR036300">
    <property type="entry name" value="MIR_dom_sf"/>
</dbReference>
<evidence type="ECO:0000313" key="5">
    <source>
        <dbReference type="EMBL" id="KAF7732880.1"/>
    </source>
</evidence>
<proteinExistence type="predicted"/>
<reference evidence="5" key="1">
    <citation type="submission" date="2020-01" db="EMBL/GenBank/DDBJ databases">
        <title>Genome Sequencing of Three Apophysomyces-Like Fungal Strains Confirms a Novel Fungal Genus in the Mucoromycota with divergent Burkholderia-like Endosymbiotic Bacteria.</title>
        <authorList>
            <person name="Stajich J.E."/>
            <person name="Macias A.M."/>
            <person name="Carter-House D."/>
            <person name="Lovett B."/>
            <person name="Kasson L.R."/>
            <person name="Berry K."/>
            <person name="Grigoriev I."/>
            <person name="Chang Y."/>
            <person name="Spatafora J."/>
            <person name="Kasson M.T."/>
        </authorList>
    </citation>
    <scope>NUCLEOTIDE SEQUENCE</scope>
    <source>
        <strain evidence="5">NRRL A-21654</strain>
    </source>
</reference>
<dbReference type="Gene3D" id="2.80.10.50">
    <property type="match status" value="1"/>
</dbReference>
<dbReference type="InterPro" id="IPR016093">
    <property type="entry name" value="MIR_motif"/>
</dbReference>
<dbReference type="PROSITE" id="PS50919">
    <property type="entry name" value="MIR"/>
    <property type="match status" value="2"/>
</dbReference>
<dbReference type="PANTHER" id="PTHR46809">
    <property type="entry name" value="STROMAL CELL-DERIVED FACTOR 2-LIKE PROTEIN"/>
    <property type="match status" value="1"/>
</dbReference>
<dbReference type="Proteomes" id="UP000605846">
    <property type="component" value="Unassembled WGS sequence"/>
</dbReference>
<organism evidence="5 6">
    <name type="scientific">Apophysomyces ossiformis</name>
    <dbReference type="NCBI Taxonomy" id="679940"/>
    <lineage>
        <taxon>Eukaryota</taxon>
        <taxon>Fungi</taxon>
        <taxon>Fungi incertae sedis</taxon>
        <taxon>Mucoromycota</taxon>
        <taxon>Mucoromycotina</taxon>
        <taxon>Mucoromycetes</taxon>
        <taxon>Mucorales</taxon>
        <taxon>Mucorineae</taxon>
        <taxon>Mucoraceae</taxon>
        <taxon>Apophysomyces</taxon>
    </lineage>
</organism>
<dbReference type="Pfam" id="PF02815">
    <property type="entry name" value="MIR"/>
    <property type="match status" value="1"/>
</dbReference>
<keyword evidence="2" id="KW-0677">Repeat</keyword>
<dbReference type="AlphaFoldDB" id="A0A8H7EUD5"/>
<dbReference type="EMBL" id="JABAYA010000001">
    <property type="protein sequence ID" value="KAF7732880.1"/>
    <property type="molecule type" value="Genomic_DNA"/>
</dbReference>
<protein>
    <recommendedName>
        <fullName evidence="4">MIR domain-containing protein</fullName>
    </recommendedName>
</protein>
<dbReference type="SUPFAM" id="SSF82109">
    <property type="entry name" value="MIR domain"/>
    <property type="match status" value="1"/>
</dbReference>
<dbReference type="PANTHER" id="PTHR46809:SF2">
    <property type="entry name" value="GH21273P"/>
    <property type="match status" value="1"/>
</dbReference>
<evidence type="ECO:0000256" key="2">
    <source>
        <dbReference type="ARBA" id="ARBA00022737"/>
    </source>
</evidence>
<name>A0A8H7EUD5_9FUNG</name>
<evidence type="ECO:0000256" key="1">
    <source>
        <dbReference type="ARBA" id="ARBA00022729"/>
    </source>
</evidence>
<keyword evidence="1" id="KW-0732">Signal</keyword>
<gene>
    <name evidence="5" type="ORF">EC973_000156</name>
</gene>
<evidence type="ECO:0000313" key="6">
    <source>
        <dbReference type="Proteomes" id="UP000605846"/>
    </source>
</evidence>